<accession>A0AA35X7D0</accession>
<gene>
    <name evidence="1" type="ORF">GBAR_LOCUS26586</name>
</gene>
<dbReference type="Proteomes" id="UP001174909">
    <property type="component" value="Unassembled WGS sequence"/>
</dbReference>
<sequence length="73" mass="7238">MVVMWSPPPTCPTGTPGATSCSSTTTSPACAPGRCDSTAAMPTASIRGRAPAGSFPTCGLKRLGMANSLLPPT</sequence>
<dbReference type="EMBL" id="CASHTH010003705">
    <property type="protein sequence ID" value="CAI8048128.1"/>
    <property type="molecule type" value="Genomic_DNA"/>
</dbReference>
<comment type="caution">
    <text evidence="1">The sequence shown here is derived from an EMBL/GenBank/DDBJ whole genome shotgun (WGS) entry which is preliminary data.</text>
</comment>
<name>A0AA35X7D0_GEOBA</name>
<evidence type="ECO:0000313" key="1">
    <source>
        <dbReference type="EMBL" id="CAI8048128.1"/>
    </source>
</evidence>
<evidence type="ECO:0000313" key="2">
    <source>
        <dbReference type="Proteomes" id="UP001174909"/>
    </source>
</evidence>
<dbReference type="AlphaFoldDB" id="A0AA35X7D0"/>
<keyword evidence="2" id="KW-1185">Reference proteome</keyword>
<protein>
    <submittedName>
        <fullName evidence="1">Uncharacterized protein</fullName>
    </submittedName>
</protein>
<proteinExistence type="predicted"/>
<reference evidence="1" key="1">
    <citation type="submission" date="2023-03" db="EMBL/GenBank/DDBJ databases">
        <authorList>
            <person name="Steffen K."/>
            <person name="Cardenas P."/>
        </authorList>
    </citation>
    <scope>NUCLEOTIDE SEQUENCE</scope>
</reference>
<organism evidence="1 2">
    <name type="scientific">Geodia barretti</name>
    <name type="common">Barrett's horny sponge</name>
    <dbReference type="NCBI Taxonomy" id="519541"/>
    <lineage>
        <taxon>Eukaryota</taxon>
        <taxon>Metazoa</taxon>
        <taxon>Porifera</taxon>
        <taxon>Demospongiae</taxon>
        <taxon>Heteroscleromorpha</taxon>
        <taxon>Tetractinellida</taxon>
        <taxon>Astrophorina</taxon>
        <taxon>Geodiidae</taxon>
        <taxon>Geodia</taxon>
    </lineage>
</organism>